<feature type="domain" description="Beta-lactamase class A catalytic" evidence="2">
    <location>
        <begin position="55"/>
        <end position="275"/>
    </location>
</feature>
<evidence type="ECO:0000259" key="2">
    <source>
        <dbReference type="Pfam" id="PF13354"/>
    </source>
</evidence>
<organism evidence="3 4">
    <name type="scientific">Actinomadura craniellae</name>
    <dbReference type="NCBI Taxonomy" id="2231787"/>
    <lineage>
        <taxon>Bacteria</taxon>
        <taxon>Bacillati</taxon>
        <taxon>Actinomycetota</taxon>
        <taxon>Actinomycetes</taxon>
        <taxon>Streptosporangiales</taxon>
        <taxon>Thermomonosporaceae</taxon>
        <taxon>Actinomadura</taxon>
    </lineage>
</organism>
<evidence type="ECO:0000313" key="4">
    <source>
        <dbReference type="Proteomes" id="UP000251891"/>
    </source>
</evidence>
<dbReference type="RefSeq" id="WP_111863904.1">
    <property type="nucleotide sequence ID" value="NZ_QLYX01000002.1"/>
</dbReference>
<keyword evidence="4" id="KW-1185">Reference proteome</keyword>
<dbReference type="PRINTS" id="PR00118">
    <property type="entry name" value="BLACTAMASEA"/>
</dbReference>
<dbReference type="PANTHER" id="PTHR35333">
    <property type="entry name" value="BETA-LACTAMASE"/>
    <property type="match status" value="1"/>
</dbReference>
<protein>
    <submittedName>
        <fullName evidence="3">Class A beta-lactamase</fullName>
    </submittedName>
</protein>
<sequence length="304" mass="32073">MFVVSACGGGPAATGEHATRPETGTAGAPTLRGAVDVRAELRRLEASFQGRIGAFALDTGTGRTVGHREHERFPGNSTFKAILCGAILARARTADPGLLERTLRWTKDDLVAHSPITGLRKNVEGGMTAAQLCHATITTSDNTAANVLLEQIGGPPGMTRYYRSLGDPAGRLDRWETELNVWRPGERRDTITPALMARDLHRLTLGPALVPQDRQRLVGWLRAATTGAARIRAGLPAGWTVGDKTGTGGGAHPTASDIAIAWPPSGAPVVIAIYTYRTAPGGTVDDRVLARTASLLARGLGRIS</sequence>
<dbReference type="SUPFAM" id="SSF56601">
    <property type="entry name" value="beta-lactamase/transpeptidase-like"/>
    <property type="match status" value="1"/>
</dbReference>
<dbReference type="GO" id="GO:0008800">
    <property type="term" value="F:beta-lactamase activity"/>
    <property type="evidence" value="ECO:0007669"/>
    <property type="project" value="InterPro"/>
</dbReference>
<accession>A0A365HC20</accession>
<proteinExistence type="predicted"/>
<evidence type="ECO:0000256" key="1">
    <source>
        <dbReference type="SAM" id="MobiDB-lite"/>
    </source>
</evidence>
<dbReference type="GO" id="GO:0046677">
    <property type="term" value="P:response to antibiotic"/>
    <property type="evidence" value="ECO:0007669"/>
    <property type="project" value="InterPro"/>
</dbReference>
<dbReference type="EMBL" id="QLYX01000002">
    <property type="protein sequence ID" value="RAY16562.1"/>
    <property type="molecule type" value="Genomic_DNA"/>
</dbReference>
<feature type="region of interest" description="Disordered" evidence="1">
    <location>
        <begin position="1"/>
        <end position="28"/>
    </location>
</feature>
<dbReference type="InterPro" id="IPR045155">
    <property type="entry name" value="Beta-lactam_cat"/>
</dbReference>
<dbReference type="InterPro" id="IPR000871">
    <property type="entry name" value="Beta-lactam_class-A"/>
</dbReference>
<dbReference type="PANTHER" id="PTHR35333:SF3">
    <property type="entry name" value="BETA-LACTAMASE-TYPE TRANSPEPTIDASE FOLD CONTAINING PROTEIN"/>
    <property type="match status" value="1"/>
</dbReference>
<comment type="caution">
    <text evidence="3">The sequence shown here is derived from an EMBL/GenBank/DDBJ whole genome shotgun (WGS) entry which is preliminary data.</text>
</comment>
<reference evidence="3 4" key="1">
    <citation type="submission" date="2018-06" db="EMBL/GenBank/DDBJ databases">
        <title>Actinomadura craniellae sp. nov. isolated from marine sponge Craniella sp.</title>
        <authorList>
            <person name="Li L."/>
            <person name="Xu Q.H."/>
            <person name="Lin H.W."/>
            <person name="Lu Y.H."/>
        </authorList>
    </citation>
    <scope>NUCLEOTIDE SEQUENCE [LARGE SCALE GENOMIC DNA]</scope>
    <source>
        <strain evidence="3 4">LHW63021</strain>
    </source>
</reference>
<dbReference type="Gene3D" id="3.40.710.10">
    <property type="entry name" value="DD-peptidase/beta-lactamase superfamily"/>
    <property type="match status" value="1"/>
</dbReference>
<dbReference type="AlphaFoldDB" id="A0A365HC20"/>
<dbReference type="Proteomes" id="UP000251891">
    <property type="component" value="Unassembled WGS sequence"/>
</dbReference>
<dbReference type="InterPro" id="IPR012338">
    <property type="entry name" value="Beta-lactam/transpept-like"/>
</dbReference>
<dbReference type="OrthoDB" id="9784149at2"/>
<evidence type="ECO:0000313" key="3">
    <source>
        <dbReference type="EMBL" id="RAY16562.1"/>
    </source>
</evidence>
<gene>
    <name evidence="3" type="ORF">DPM19_04665</name>
</gene>
<dbReference type="Pfam" id="PF13354">
    <property type="entry name" value="Beta-lactamase2"/>
    <property type="match status" value="1"/>
</dbReference>
<dbReference type="NCBIfam" id="NF033103">
    <property type="entry name" value="bla_class_A"/>
    <property type="match status" value="1"/>
</dbReference>
<name>A0A365HC20_9ACTN</name>
<dbReference type="GO" id="GO:0030655">
    <property type="term" value="P:beta-lactam antibiotic catabolic process"/>
    <property type="evidence" value="ECO:0007669"/>
    <property type="project" value="InterPro"/>
</dbReference>